<dbReference type="InterPro" id="IPR000673">
    <property type="entry name" value="Sig_transdc_resp-reg_Me-estase"/>
</dbReference>
<dbReference type="PROSITE" id="PS50122">
    <property type="entry name" value="CHEB"/>
    <property type="match status" value="1"/>
</dbReference>
<dbReference type="GO" id="GO:0008984">
    <property type="term" value="F:protein-glutamate methylesterase activity"/>
    <property type="evidence" value="ECO:0007669"/>
    <property type="project" value="UniProtKB-EC"/>
</dbReference>
<dbReference type="SUPFAM" id="SSF52738">
    <property type="entry name" value="Methylesterase CheB, C-terminal domain"/>
    <property type="match status" value="1"/>
</dbReference>
<accession>A0A243WF92</accession>
<dbReference type="GO" id="GO:0005737">
    <property type="term" value="C:cytoplasm"/>
    <property type="evidence" value="ECO:0007669"/>
    <property type="project" value="InterPro"/>
</dbReference>
<evidence type="ECO:0000256" key="1">
    <source>
        <dbReference type="ARBA" id="ARBA00022801"/>
    </source>
</evidence>
<evidence type="ECO:0000313" key="6">
    <source>
        <dbReference type="EMBL" id="OUJ74414.1"/>
    </source>
</evidence>
<gene>
    <name evidence="6" type="ORF">BXP70_06390</name>
</gene>
<dbReference type="InterPro" id="IPR035909">
    <property type="entry name" value="CheB_C"/>
</dbReference>
<dbReference type="CDD" id="cd16432">
    <property type="entry name" value="CheB_Rec"/>
    <property type="match status" value="1"/>
</dbReference>
<evidence type="ECO:0000313" key="7">
    <source>
        <dbReference type="Proteomes" id="UP000194873"/>
    </source>
</evidence>
<dbReference type="EC" id="3.1.1.61" evidence="2"/>
<feature type="active site" evidence="4">
    <location>
        <position position="146"/>
    </location>
</feature>
<proteinExistence type="predicted"/>
<evidence type="ECO:0000256" key="3">
    <source>
        <dbReference type="ARBA" id="ARBA00048267"/>
    </source>
</evidence>
<dbReference type="AlphaFoldDB" id="A0A243WF92"/>
<dbReference type="GO" id="GO:0006935">
    <property type="term" value="P:chemotaxis"/>
    <property type="evidence" value="ECO:0007669"/>
    <property type="project" value="UniProtKB-UniRule"/>
</dbReference>
<organism evidence="6 7">
    <name type="scientific">Hymenobacter crusticola</name>
    <dbReference type="NCBI Taxonomy" id="1770526"/>
    <lineage>
        <taxon>Bacteria</taxon>
        <taxon>Pseudomonadati</taxon>
        <taxon>Bacteroidota</taxon>
        <taxon>Cytophagia</taxon>
        <taxon>Cytophagales</taxon>
        <taxon>Hymenobacteraceae</taxon>
        <taxon>Hymenobacter</taxon>
    </lineage>
</organism>
<dbReference type="EMBL" id="MTSE01000003">
    <property type="protein sequence ID" value="OUJ74414.1"/>
    <property type="molecule type" value="Genomic_DNA"/>
</dbReference>
<comment type="caution">
    <text evidence="6">The sequence shown here is derived from an EMBL/GenBank/DDBJ whole genome shotgun (WGS) entry which is preliminary data.</text>
</comment>
<comment type="catalytic activity">
    <reaction evidence="3">
        <text>[protein]-L-glutamate 5-O-methyl ester + H2O = L-glutamyl-[protein] + methanol + H(+)</text>
        <dbReference type="Rhea" id="RHEA:23236"/>
        <dbReference type="Rhea" id="RHEA-COMP:10208"/>
        <dbReference type="Rhea" id="RHEA-COMP:10311"/>
        <dbReference type="ChEBI" id="CHEBI:15377"/>
        <dbReference type="ChEBI" id="CHEBI:15378"/>
        <dbReference type="ChEBI" id="CHEBI:17790"/>
        <dbReference type="ChEBI" id="CHEBI:29973"/>
        <dbReference type="ChEBI" id="CHEBI:82795"/>
        <dbReference type="EC" id="3.1.1.61"/>
    </reaction>
</comment>
<keyword evidence="4" id="KW-0145">Chemotaxis</keyword>
<protein>
    <recommendedName>
        <fullName evidence="2">protein-glutamate methylesterase</fullName>
        <ecNumber evidence="2">3.1.1.61</ecNumber>
    </recommendedName>
</protein>
<evidence type="ECO:0000256" key="2">
    <source>
        <dbReference type="ARBA" id="ARBA00039140"/>
    </source>
</evidence>
<evidence type="ECO:0000259" key="5">
    <source>
        <dbReference type="PROSITE" id="PS50122"/>
    </source>
</evidence>
<keyword evidence="1 4" id="KW-0378">Hydrolase</keyword>
<dbReference type="GO" id="GO:0000156">
    <property type="term" value="F:phosphorelay response regulator activity"/>
    <property type="evidence" value="ECO:0007669"/>
    <property type="project" value="InterPro"/>
</dbReference>
<dbReference type="OrthoDB" id="1524092at2"/>
<dbReference type="PANTHER" id="PTHR42872:SF6">
    <property type="entry name" value="PROTEIN-GLUTAMATE METHYLESTERASE_PROTEIN-GLUTAMINE GLUTAMINASE"/>
    <property type="match status" value="1"/>
</dbReference>
<keyword evidence="7" id="KW-1185">Reference proteome</keyword>
<feature type="active site" evidence="4">
    <location>
        <position position="273"/>
    </location>
</feature>
<feature type="domain" description="CheB-type methylesterase" evidence="5">
    <location>
        <begin position="125"/>
        <end position="331"/>
    </location>
</feature>
<dbReference type="PANTHER" id="PTHR42872">
    <property type="entry name" value="PROTEIN-GLUTAMATE METHYLESTERASE/PROTEIN-GLUTAMINE GLUTAMINASE"/>
    <property type="match status" value="1"/>
</dbReference>
<dbReference type="Pfam" id="PF01339">
    <property type="entry name" value="CheB_methylest"/>
    <property type="match status" value="1"/>
</dbReference>
<name>A0A243WF92_9BACT</name>
<dbReference type="Gene3D" id="3.40.50.180">
    <property type="entry name" value="Methylesterase CheB, C-terminal domain"/>
    <property type="match status" value="1"/>
</dbReference>
<sequence length="346" mass="36984">MPIQVRLALTRLVQKQPDLQVVHAGPDSDGLAMQARRLHPDLVIVADSCLSVLETLARQYPVPVLLYSSTPLLQGILPQTARWGVYNAISPLPGESSAIEGWQEEVLYKIRVLHPPLLSKSERTPTPATYAKALALPRGLVVIGASTGGVRAVEELVKELEPSIGWAVVVAVHLPAHFTRALVTRLQRATLLPVEAADTVSTLEAGKITVVPGGCNMVVQSAHTGPWRIWQLVITDDPSPSFDEPSIDLLMRSAAQVAGAQVIGTVLTGMGHDGTLGAQAIRQRGGAVIVQDKASSEIFSMPNSVIQAGWANKVLSLGNLACYINEATTKAYASQRLRAGAQTVYR</sequence>
<dbReference type="Proteomes" id="UP000194873">
    <property type="component" value="Unassembled WGS sequence"/>
</dbReference>
<feature type="active site" evidence="4">
    <location>
        <position position="173"/>
    </location>
</feature>
<reference evidence="6 7" key="1">
    <citation type="submission" date="2017-01" db="EMBL/GenBank/DDBJ databases">
        <title>A new Hymenobacter.</title>
        <authorList>
            <person name="Liang Y."/>
            <person name="Feng F."/>
        </authorList>
    </citation>
    <scope>NUCLEOTIDE SEQUENCE [LARGE SCALE GENOMIC DNA]</scope>
    <source>
        <strain evidence="6">MIMBbqt21</strain>
    </source>
</reference>
<dbReference type="RefSeq" id="WP_143436389.1">
    <property type="nucleotide sequence ID" value="NZ_MTSE01000003.1"/>
</dbReference>
<evidence type="ECO:0000256" key="4">
    <source>
        <dbReference type="PROSITE-ProRule" id="PRU00050"/>
    </source>
</evidence>